<comment type="caution">
    <text evidence="2">The sequence shown here is derived from an EMBL/GenBank/DDBJ whole genome shotgun (WGS) entry which is preliminary data.</text>
</comment>
<evidence type="ECO:0000256" key="1">
    <source>
        <dbReference type="SAM" id="SignalP"/>
    </source>
</evidence>
<dbReference type="Proteomes" id="UP001208692">
    <property type="component" value="Unassembled WGS sequence"/>
</dbReference>
<dbReference type="EMBL" id="BQKA01000036">
    <property type="protein sequence ID" value="GJM51014.1"/>
    <property type="molecule type" value="Genomic_DNA"/>
</dbReference>
<evidence type="ECO:0008006" key="6">
    <source>
        <dbReference type="Google" id="ProtNLM"/>
    </source>
</evidence>
<proteinExistence type="predicted"/>
<dbReference type="RefSeq" id="WP_264846447.1">
    <property type="nucleotide sequence ID" value="NZ_BPMA01000021.1"/>
</dbReference>
<evidence type="ECO:0000313" key="4">
    <source>
        <dbReference type="Proteomes" id="UP001207736"/>
    </source>
</evidence>
<feature type="signal peptide" evidence="1">
    <location>
        <begin position="1"/>
        <end position="19"/>
    </location>
</feature>
<dbReference type="Gene3D" id="2.180.10.10">
    <property type="entry name" value="RHS repeat-associated core"/>
    <property type="match status" value="1"/>
</dbReference>
<organism evidence="2 4">
    <name type="scientific">Capnocytophaga catalasegens</name>
    <dbReference type="NCBI Taxonomy" id="1004260"/>
    <lineage>
        <taxon>Bacteria</taxon>
        <taxon>Pseudomonadati</taxon>
        <taxon>Bacteroidota</taxon>
        <taxon>Flavobacteriia</taxon>
        <taxon>Flavobacteriales</taxon>
        <taxon>Flavobacteriaceae</taxon>
        <taxon>Capnocytophaga</taxon>
    </lineage>
</organism>
<accession>A0AAV5AUH0</accession>
<feature type="chain" id="PRO_5043865049" description="Sugar-binding protein" evidence="1">
    <location>
        <begin position="20"/>
        <end position="286"/>
    </location>
</feature>
<name>A0AAV5AUH0_9FLAO</name>
<reference evidence="2 5" key="1">
    <citation type="submission" date="2021-11" db="EMBL/GenBank/DDBJ databases">
        <title>Draft genome sequence of Capnocytophaga sp. strain KC07075 isolated from cat oral cavity.</title>
        <authorList>
            <person name="Suzuki M."/>
            <person name="Imaoka K."/>
            <person name="Kimura M."/>
            <person name="Morikawa S."/>
            <person name="Maeda K."/>
        </authorList>
    </citation>
    <scope>NUCLEOTIDE SEQUENCE</scope>
    <source>
        <strain evidence="2">KC07075</strain>
        <strain evidence="3 5">KC07079</strain>
    </source>
</reference>
<keyword evidence="5" id="KW-1185">Reference proteome</keyword>
<keyword evidence="1" id="KW-0732">Signal</keyword>
<sequence>MKTNILLTIALVMCNIAMGQMVLPEKPVSHLKELGLKANVQSIYITPYKVVESFGVIEKGDKADFWRGDIISVFDKEGYKTETNYHDKTGKLNQKVIFKYNAKRKRTTRDIYDSHGKIFQKNLYVYDTNGFKIAYNSYNAKGELTNSFTYKNDAKGREIEEVCTRFKNTPCGKYTYSYNNIGKVVELCKYNKQEEQPENCEKYTYDKQGRLLQTDLYKNNTLVQKTIFKYDNLGNEIGQRIFDGNDTFVEEKKFVYKFDQKGNWVERIEYINEFPKLILVREITYH</sequence>
<dbReference type="AlphaFoldDB" id="A0AAV5AUH0"/>
<evidence type="ECO:0000313" key="3">
    <source>
        <dbReference type="EMBL" id="GJM52199.1"/>
    </source>
</evidence>
<gene>
    <name evidence="2" type="ORF">RCZ15_19870</name>
    <name evidence="3" type="ORF">RCZ16_05170</name>
</gene>
<evidence type="ECO:0000313" key="2">
    <source>
        <dbReference type="EMBL" id="GJM51014.1"/>
    </source>
</evidence>
<protein>
    <recommendedName>
        <fullName evidence="6">Sugar-binding protein</fullName>
    </recommendedName>
</protein>
<dbReference type="Proteomes" id="UP001207736">
    <property type="component" value="Unassembled WGS sequence"/>
</dbReference>
<dbReference type="EMBL" id="BQKB01000009">
    <property type="protein sequence ID" value="GJM52199.1"/>
    <property type="molecule type" value="Genomic_DNA"/>
</dbReference>
<evidence type="ECO:0000313" key="5">
    <source>
        <dbReference type="Proteomes" id="UP001208692"/>
    </source>
</evidence>